<evidence type="ECO:0000256" key="8">
    <source>
        <dbReference type="RuleBase" id="RU000454"/>
    </source>
</evidence>
<evidence type="ECO:0000256" key="3">
    <source>
        <dbReference type="ARBA" id="ARBA00022729"/>
    </source>
</evidence>
<keyword evidence="11" id="KW-1185">Reference proteome</keyword>
<evidence type="ECO:0000313" key="12">
    <source>
        <dbReference type="RefSeq" id="XP_038973647.1"/>
    </source>
</evidence>
<dbReference type="OrthoDB" id="2747330at2759"/>
<keyword evidence="6" id="KW-1015">Disulfide bond</keyword>
<dbReference type="GO" id="GO:0006508">
    <property type="term" value="P:proteolysis"/>
    <property type="evidence" value="ECO:0007669"/>
    <property type="project" value="UniProtKB-KW"/>
</dbReference>
<dbReference type="InterPro" id="IPR032799">
    <property type="entry name" value="TAXi_C"/>
</dbReference>
<evidence type="ECO:0000259" key="10">
    <source>
        <dbReference type="PROSITE" id="PS51767"/>
    </source>
</evidence>
<dbReference type="SUPFAM" id="SSF50630">
    <property type="entry name" value="Acid proteases"/>
    <property type="match status" value="1"/>
</dbReference>
<dbReference type="GeneID" id="113461201"/>
<comment type="similarity">
    <text evidence="1 8">Belongs to the peptidase A1 family.</text>
</comment>
<dbReference type="AlphaFoldDB" id="A0A8B8ZK13"/>
<gene>
    <name evidence="12" type="primary">LOC113461201</name>
</gene>
<name>A0A8B8ZK13_PHODC</name>
<dbReference type="GO" id="GO:0004190">
    <property type="term" value="F:aspartic-type endopeptidase activity"/>
    <property type="evidence" value="ECO:0007669"/>
    <property type="project" value="UniProtKB-KW"/>
</dbReference>
<evidence type="ECO:0000256" key="7">
    <source>
        <dbReference type="PIRSR" id="PIRSR601461-1"/>
    </source>
</evidence>
<keyword evidence="3 9" id="KW-0732">Signal</keyword>
<evidence type="ECO:0000313" key="11">
    <source>
        <dbReference type="Proteomes" id="UP000228380"/>
    </source>
</evidence>
<sequence>MASVLLPFIRSLLFSLLLSCNPYAVHGGANSHHVLGSDSLKPATACSKPKGSNRTLLAVTHRHGPCSPIPSKTRPTPGEILRLDQLRLNYLQQMASSHGSRDTRVQESQTSLPAKLGTALGSAEYVVTVGYGTPEQDQTVNFDTGSDISWIQCQPCPDCYPQQENYFNPPQSSSYASIPCSSPECSLSSELYCPNPTCMYNVTYGDNSTTAGYLSRETLTLSPSDAVSGFIFGCGQSNKRLNGTLAGLMGLGRGNLSLVSQTSQKFGNVFSYCLPPTESSAGYLTFGEPAPSDTISYTPMHTDPSNPTFYFVNLIAISLGGQQLAIQPSVFSSTTFFLDSGTVITRLPPSAYQVLRSAFQSSMMNYTMRGSSGILDTCYDENVDIKPAPVALHFEGNVTLNLDDSGILFDNCLAFAGHEKDSDGGIIGNVQQRTFEVVYDLAAEKIGLQPNACN</sequence>
<evidence type="ECO:0000256" key="2">
    <source>
        <dbReference type="ARBA" id="ARBA00022670"/>
    </source>
</evidence>
<feature type="active site" evidence="7">
    <location>
        <position position="339"/>
    </location>
</feature>
<protein>
    <submittedName>
        <fullName evidence="12">Aspartyl protease family protein At5g10770-like</fullName>
    </submittedName>
</protein>
<dbReference type="PROSITE" id="PS51767">
    <property type="entry name" value="PEPTIDASE_A1"/>
    <property type="match status" value="1"/>
</dbReference>
<dbReference type="PROSITE" id="PS00141">
    <property type="entry name" value="ASP_PROTEASE"/>
    <property type="match status" value="1"/>
</dbReference>
<dbReference type="InterPro" id="IPR001461">
    <property type="entry name" value="Aspartic_peptidase_A1"/>
</dbReference>
<dbReference type="Pfam" id="PF14541">
    <property type="entry name" value="TAXi_C"/>
    <property type="match status" value="1"/>
</dbReference>
<dbReference type="InterPro" id="IPR033873">
    <property type="entry name" value="CND41-like"/>
</dbReference>
<dbReference type="PANTHER" id="PTHR13683:SF750">
    <property type="entry name" value="ASPARTYL PROTEASE AED1"/>
    <property type="match status" value="1"/>
</dbReference>
<dbReference type="PANTHER" id="PTHR13683">
    <property type="entry name" value="ASPARTYL PROTEASES"/>
    <property type="match status" value="1"/>
</dbReference>
<dbReference type="InterPro" id="IPR032861">
    <property type="entry name" value="TAXi_N"/>
</dbReference>
<dbReference type="CDD" id="cd05472">
    <property type="entry name" value="cnd41_like"/>
    <property type="match status" value="1"/>
</dbReference>
<feature type="chain" id="PRO_5034909039" evidence="9">
    <location>
        <begin position="28"/>
        <end position="454"/>
    </location>
</feature>
<dbReference type="FunFam" id="2.40.70.10:FF:000021">
    <property type="entry name" value="Aspartyl protease AED1"/>
    <property type="match status" value="1"/>
</dbReference>
<dbReference type="RefSeq" id="XP_038973647.1">
    <property type="nucleotide sequence ID" value="XM_039117719.1"/>
</dbReference>
<dbReference type="InterPro" id="IPR001969">
    <property type="entry name" value="Aspartic_peptidase_AS"/>
</dbReference>
<reference evidence="12" key="1">
    <citation type="submission" date="2025-08" db="UniProtKB">
        <authorList>
            <consortium name="RefSeq"/>
        </authorList>
    </citation>
    <scope>IDENTIFICATION</scope>
    <source>
        <tissue evidence="12">Young leaves</tissue>
    </source>
</reference>
<proteinExistence type="inferred from homology"/>
<evidence type="ECO:0000256" key="6">
    <source>
        <dbReference type="ARBA" id="ARBA00023157"/>
    </source>
</evidence>
<evidence type="ECO:0000256" key="9">
    <source>
        <dbReference type="SAM" id="SignalP"/>
    </source>
</evidence>
<keyword evidence="4 8" id="KW-0064">Aspartyl protease</keyword>
<accession>A0A8B8ZK13</accession>
<evidence type="ECO:0000256" key="1">
    <source>
        <dbReference type="ARBA" id="ARBA00007447"/>
    </source>
</evidence>
<dbReference type="Proteomes" id="UP000228380">
    <property type="component" value="Unplaced"/>
</dbReference>
<dbReference type="Gene3D" id="2.40.70.10">
    <property type="entry name" value="Acid Proteases"/>
    <property type="match status" value="2"/>
</dbReference>
<feature type="domain" description="Peptidase A1" evidence="10">
    <location>
        <begin position="125"/>
        <end position="449"/>
    </location>
</feature>
<keyword evidence="2 8" id="KW-0645">Protease</keyword>
<evidence type="ECO:0000256" key="4">
    <source>
        <dbReference type="ARBA" id="ARBA00022750"/>
    </source>
</evidence>
<dbReference type="Pfam" id="PF14543">
    <property type="entry name" value="TAXi_N"/>
    <property type="match status" value="1"/>
</dbReference>
<dbReference type="PRINTS" id="PR00792">
    <property type="entry name" value="PEPSIN"/>
</dbReference>
<organism evidence="11 12">
    <name type="scientific">Phoenix dactylifera</name>
    <name type="common">Date palm</name>
    <dbReference type="NCBI Taxonomy" id="42345"/>
    <lineage>
        <taxon>Eukaryota</taxon>
        <taxon>Viridiplantae</taxon>
        <taxon>Streptophyta</taxon>
        <taxon>Embryophyta</taxon>
        <taxon>Tracheophyta</taxon>
        <taxon>Spermatophyta</taxon>
        <taxon>Magnoliopsida</taxon>
        <taxon>Liliopsida</taxon>
        <taxon>Arecaceae</taxon>
        <taxon>Coryphoideae</taxon>
        <taxon>Phoeniceae</taxon>
        <taxon>Phoenix</taxon>
    </lineage>
</organism>
<keyword evidence="5 8" id="KW-0378">Hydrolase</keyword>
<feature type="signal peptide" evidence="9">
    <location>
        <begin position="1"/>
        <end position="27"/>
    </location>
</feature>
<dbReference type="FunFam" id="2.40.70.10:FF:000013">
    <property type="entry name" value="Aspartyl protease AED1"/>
    <property type="match status" value="1"/>
</dbReference>
<feature type="active site" evidence="7">
    <location>
        <position position="143"/>
    </location>
</feature>
<dbReference type="InterPro" id="IPR033121">
    <property type="entry name" value="PEPTIDASE_A1"/>
</dbReference>
<evidence type="ECO:0000256" key="5">
    <source>
        <dbReference type="ARBA" id="ARBA00022801"/>
    </source>
</evidence>
<dbReference type="KEGG" id="pda:113461201"/>
<dbReference type="InterPro" id="IPR021109">
    <property type="entry name" value="Peptidase_aspartic_dom_sf"/>
</dbReference>